<evidence type="ECO:0000256" key="1">
    <source>
        <dbReference type="ARBA" id="ARBA00004141"/>
    </source>
</evidence>
<gene>
    <name evidence="6" type="ORF">ACFSKL_22120</name>
</gene>
<organism evidence="6 7">
    <name type="scientific">Belliella marina</name>
    <dbReference type="NCBI Taxonomy" id="1644146"/>
    <lineage>
        <taxon>Bacteria</taxon>
        <taxon>Pseudomonadati</taxon>
        <taxon>Bacteroidota</taxon>
        <taxon>Cytophagia</taxon>
        <taxon>Cytophagales</taxon>
        <taxon>Cyclobacteriaceae</taxon>
        <taxon>Belliella</taxon>
    </lineage>
</organism>
<evidence type="ECO:0000256" key="2">
    <source>
        <dbReference type="ARBA" id="ARBA00022692"/>
    </source>
</evidence>
<feature type="transmembrane region" description="Helical" evidence="5">
    <location>
        <begin position="112"/>
        <end position="128"/>
    </location>
</feature>
<keyword evidence="4 5" id="KW-0472">Membrane</keyword>
<reference evidence="7" key="1">
    <citation type="journal article" date="2019" name="Int. J. Syst. Evol. Microbiol.">
        <title>The Global Catalogue of Microorganisms (GCM) 10K type strain sequencing project: providing services to taxonomists for standard genome sequencing and annotation.</title>
        <authorList>
            <consortium name="The Broad Institute Genomics Platform"/>
            <consortium name="The Broad Institute Genome Sequencing Center for Infectious Disease"/>
            <person name="Wu L."/>
            <person name="Ma J."/>
        </authorList>
    </citation>
    <scope>NUCLEOTIDE SEQUENCE [LARGE SCALE GENOMIC DNA]</scope>
    <source>
        <strain evidence="7">CGMCC 1.15180</strain>
    </source>
</reference>
<keyword evidence="3 5" id="KW-1133">Transmembrane helix</keyword>
<feature type="transmembrane region" description="Helical" evidence="5">
    <location>
        <begin position="57"/>
        <end position="77"/>
    </location>
</feature>
<dbReference type="InterPro" id="IPR032808">
    <property type="entry name" value="DoxX"/>
</dbReference>
<dbReference type="RefSeq" id="WP_376889439.1">
    <property type="nucleotide sequence ID" value="NZ_JBHUHR010000049.1"/>
</dbReference>
<keyword evidence="2 5" id="KW-0812">Transmembrane</keyword>
<keyword evidence="7" id="KW-1185">Reference proteome</keyword>
<proteinExistence type="predicted"/>
<evidence type="ECO:0000313" key="7">
    <source>
        <dbReference type="Proteomes" id="UP001597361"/>
    </source>
</evidence>
<protein>
    <submittedName>
        <fullName evidence="6">DoxX family protein</fullName>
    </submittedName>
</protein>
<comment type="subcellular location">
    <subcellularLocation>
        <location evidence="1">Membrane</location>
        <topology evidence="1">Multi-pass membrane protein</topology>
    </subcellularLocation>
</comment>
<sequence length="140" mass="15263">MIKKIAMTAILKTSKTLNIILWIAQGLLALTFLWAGFMKIFQPEELPFPWIKDNLGLVLATGLVDLLAGVGIVFPALLRIQPKLTIYAAYGILTLMIAASIFHVSRGEASDIGFNIIMALLAVLVAWGRQGKVPISSKNE</sequence>
<name>A0ABW4VT69_9BACT</name>
<comment type="caution">
    <text evidence="6">The sequence shown here is derived from an EMBL/GenBank/DDBJ whole genome shotgun (WGS) entry which is preliminary data.</text>
</comment>
<evidence type="ECO:0000256" key="3">
    <source>
        <dbReference type="ARBA" id="ARBA00022989"/>
    </source>
</evidence>
<evidence type="ECO:0000256" key="5">
    <source>
        <dbReference type="SAM" id="Phobius"/>
    </source>
</evidence>
<feature type="transmembrane region" description="Helical" evidence="5">
    <location>
        <begin position="20"/>
        <end position="37"/>
    </location>
</feature>
<evidence type="ECO:0000313" key="6">
    <source>
        <dbReference type="EMBL" id="MFD2037507.1"/>
    </source>
</evidence>
<accession>A0ABW4VT69</accession>
<dbReference type="EMBL" id="JBHUHR010000049">
    <property type="protein sequence ID" value="MFD2037507.1"/>
    <property type="molecule type" value="Genomic_DNA"/>
</dbReference>
<evidence type="ECO:0000256" key="4">
    <source>
        <dbReference type="ARBA" id="ARBA00023136"/>
    </source>
</evidence>
<dbReference type="Proteomes" id="UP001597361">
    <property type="component" value="Unassembled WGS sequence"/>
</dbReference>
<dbReference type="Pfam" id="PF13564">
    <property type="entry name" value="DoxX_2"/>
    <property type="match status" value="1"/>
</dbReference>
<feature type="transmembrane region" description="Helical" evidence="5">
    <location>
        <begin position="84"/>
        <end position="106"/>
    </location>
</feature>